<evidence type="ECO:0000256" key="1">
    <source>
        <dbReference type="SAM" id="MobiDB-lite"/>
    </source>
</evidence>
<name>A0A9D4CUZ0_DREPO</name>
<evidence type="ECO:0000313" key="2">
    <source>
        <dbReference type="EMBL" id="KAH3733963.1"/>
    </source>
</evidence>
<dbReference type="AlphaFoldDB" id="A0A9D4CUZ0"/>
<accession>A0A9D4CUZ0</accession>
<organism evidence="2 3">
    <name type="scientific">Dreissena polymorpha</name>
    <name type="common">Zebra mussel</name>
    <name type="synonym">Mytilus polymorpha</name>
    <dbReference type="NCBI Taxonomy" id="45954"/>
    <lineage>
        <taxon>Eukaryota</taxon>
        <taxon>Metazoa</taxon>
        <taxon>Spiralia</taxon>
        <taxon>Lophotrochozoa</taxon>
        <taxon>Mollusca</taxon>
        <taxon>Bivalvia</taxon>
        <taxon>Autobranchia</taxon>
        <taxon>Heteroconchia</taxon>
        <taxon>Euheterodonta</taxon>
        <taxon>Imparidentia</taxon>
        <taxon>Neoheterodontei</taxon>
        <taxon>Myida</taxon>
        <taxon>Dreissenoidea</taxon>
        <taxon>Dreissenidae</taxon>
        <taxon>Dreissena</taxon>
    </lineage>
</organism>
<protein>
    <submittedName>
        <fullName evidence="2">Uncharacterized protein</fullName>
    </submittedName>
</protein>
<sequence>MVQEIDFISAETSKRNFTATLDAFTSPCVGATPGPFVPHSTPVTRTPRTRIKSEGKQSARSVG</sequence>
<evidence type="ECO:0000313" key="3">
    <source>
        <dbReference type="Proteomes" id="UP000828390"/>
    </source>
</evidence>
<reference evidence="2" key="1">
    <citation type="journal article" date="2019" name="bioRxiv">
        <title>The Genome of the Zebra Mussel, Dreissena polymorpha: A Resource for Invasive Species Research.</title>
        <authorList>
            <person name="McCartney M.A."/>
            <person name="Auch B."/>
            <person name="Kono T."/>
            <person name="Mallez S."/>
            <person name="Zhang Y."/>
            <person name="Obille A."/>
            <person name="Becker A."/>
            <person name="Abrahante J.E."/>
            <person name="Garbe J."/>
            <person name="Badalamenti J.P."/>
            <person name="Herman A."/>
            <person name="Mangelson H."/>
            <person name="Liachko I."/>
            <person name="Sullivan S."/>
            <person name="Sone E.D."/>
            <person name="Koren S."/>
            <person name="Silverstein K.A.T."/>
            <person name="Beckman K.B."/>
            <person name="Gohl D.M."/>
        </authorList>
    </citation>
    <scope>NUCLEOTIDE SEQUENCE</scope>
    <source>
        <strain evidence="2">Duluth1</strain>
        <tissue evidence="2">Whole animal</tissue>
    </source>
</reference>
<feature type="region of interest" description="Disordered" evidence="1">
    <location>
        <begin position="32"/>
        <end position="63"/>
    </location>
</feature>
<proteinExistence type="predicted"/>
<gene>
    <name evidence="2" type="ORF">DPMN_040402</name>
</gene>
<comment type="caution">
    <text evidence="2">The sequence shown here is derived from an EMBL/GenBank/DDBJ whole genome shotgun (WGS) entry which is preliminary data.</text>
</comment>
<keyword evidence="3" id="KW-1185">Reference proteome</keyword>
<dbReference type="EMBL" id="JAIWYP010000011">
    <property type="protein sequence ID" value="KAH3733963.1"/>
    <property type="molecule type" value="Genomic_DNA"/>
</dbReference>
<dbReference type="Proteomes" id="UP000828390">
    <property type="component" value="Unassembled WGS sequence"/>
</dbReference>
<reference evidence="2" key="2">
    <citation type="submission" date="2020-11" db="EMBL/GenBank/DDBJ databases">
        <authorList>
            <person name="McCartney M.A."/>
            <person name="Auch B."/>
            <person name="Kono T."/>
            <person name="Mallez S."/>
            <person name="Becker A."/>
            <person name="Gohl D.M."/>
            <person name="Silverstein K.A.T."/>
            <person name="Koren S."/>
            <person name="Bechman K.B."/>
            <person name="Herman A."/>
            <person name="Abrahante J.E."/>
            <person name="Garbe J."/>
        </authorList>
    </citation>
    <scope>NUCLEOTIDE SEQUENCE</scope>
    <source>
        <strain evidence="2">Duluth1</strain>
        <tissue evidence="2">Whole animal</tissue>
    </source>
</reference>